<dbReference type="AlphaFoldDB" id="A0A8H6SK80"/>
<evidence type="ECO:0000256" key="1">
    <source>
        <dbReference type="SAM" id="Coils"/>
    </source>
</evidence>
<dbReference type="Proteomes" id="UP000613580">
    <property type="component" value="Unassembled WGS sequence"/>
</dbReference>
<sequence length="568" mass="63663">MSTQKLPDGFFSSNMLPRDEQLDAVLDLLRDGDIASAPPDLRSVAVSAERDVDRYEAEIDRLESALDRLYAERGRLRFYGDTCASVFSPIHRLPTELLVEILSLAEPDVPLPERKNRRNAALDTLGNARWCVLATVCKRWQDVVMGTPSIWSKITLRGDLSNSMSWAEKLVRRALQRSAVSPLQIVIAMDHSDFDWSLVGLRPEPRLALSLLAAESERWQSFSFAGTSSELEQLSDGIHHRLQLLEKVAIRYSGPEDSEAYAQFTDYCRSCPLFEDTPLLRSFEFEAPVPLIPWGQLQRVRCNGVYDSLAFLARCPPACEVTVSGVDPAQVTTVVQSAHVAILHLGLLREDDDSREFGHLLTRLQLPHLRSLMLYDASEITRNHIHLWSWDPAAFAAFISTSTRLSVLSLRDIQIAPVELLSALAQTPLLESLTVEDVLLNKWDMSHSTAYHFAWTDDVLRALMIGSDGSGPALVPRLSEVAMISYVSFDVEILEEFLRSRTANNTASAFTLELTAMAMTNESNSFLAESGKMVDGLRSKLQGMEGLDFRPCVWDSDMWIESQNRALY</sequence>
<gene>
    <name evidence="3" type="ORF">HMN09_00921500</name>
</gene>
<protein>
    <recommendedName>
        <fullName evidence="2">F-box domain-containing protein</fullName>
    </recommendedName>
</protein>
<dbReference type="InterPro" id="IPR001810">
    <property type="entry name" value="F-box_dom"/>
</dbReference>
<dbReference type="InterPro" id="IPR036047">
    <property type="entry name" value="F-box-like_dom_sf"/>
</dbReference>
<dbReference type="Gene3D" id="1.20.1280.50">
    <property type="match status" value="1"/>
</dbReference>
<comment type="caution">
    <text evidence="3">The sequence shown here is derived from an EMBL/GenBank/DDBJ whole genome shotgun (WGS) entry which is preliminary data.</text>
</comment>
<keyword evidence="4" id="KW-1185">Reference proteome</keyword>
<dbReference type="OrthoDB" id="3266451at2759"/>
<evidence type="ECO:0000313" key="4">
    <source>
        <dbReference type="Proteomes" id="UP000613580"/>
    </source>
</evidence>
<evidence type="ECO:0000259" key="2">
    <source>
        <dbReference type="Pfam" id="PF12937"/>
    </source>
</evidence>
<dbReference type="SUPFAM" id="SSF81383">
    <property type="entry name" value="F-box domain"/>
    <property type="match status" value="1"/>
</dbReference>
<accession>A0A8H6SK80</accession>
<dbReference type="Pfam" id="PF12937">
    <property type="entry name" value="F-box-like"/>
    <property type="match status" value="1"/>
</dbReference>
<feature type="domain" description="F-box" evidence="2">
    <location>
        <begin position="90"/>
        <end position="157"/>
    </location>
</feature>
<dbReference type="EMBL" id="JACAZE010000013">
    <property type="protein sequence ID" value="KAF7300382.1"/>
    <property type="molecule type" value="Genomic_DNA"/>
</dbReference>
<proteinExistence type="predicted"/>
<evidence type="ECO:0000313" key="3">
    <source>
        <dbReference type="EMBL" id="KAF7300382.1"/>
    </source>
</evidence>
<feature type="coiled-coil region" evidence="1">
    <location>
        <begin position="45"/>
        <end position="72"/>
    </location>
</feature>
<name>A0A8H6SK80_MYCCL</name>
<organism evidence="3 4">
    <name type="scientific">Mycena chlorophos</name>
    <name type="common">Agaric fungus</name>
    <name type="synonym">Agaricus chlorophos</name>
    <dbReference type="NCBI Taxonomy" id="658473"/>
    <lineage>
        <taxon>Eukaryota</taxon>
        <taxon>Fungi</taxon>
        <taxon>Dikarya</taxon>
        <taxon>Basidiomycota</taxon>
        <taxon>Agaricomycotina</taxon>
        <taxon>Agaricomycetes</taxon>
        <taxon>Agaricomycetidae</taxon>
        <taxon>Agaricales</taxon>
        <taxon>Marasmiineae</taxon>
        <taxon>Mycenaceae</taxon>
        <taxon>Mycena</taxon>
    </lineage>
</organism>
<keyword evidence="1" id="KW-0175">Coiled coil</keyword>
<reference evidence="3" key="1">
    <citation type="submission" date="2020-05" db="EMBL/GenBank/DDBJ databases">
        <title>Mycena genomes resolve the evolution of fungal bioluminescence.</title>
        <authorList>
            <person name="Tsai I.J."/>
        </authorList>
    </citation>
    <scope>NUCLEOTIDE SEQUENCE</scope>
    <source>
        <strain evidence="3">110903Hualien_Pintung</strain>
    </source>
</reference>